<reference evidence="1 2" key="1">
    <citation type="submission" date="2021-07" db="EMBL/GenBank/DDBJ databases">
        <title>Genomic diversity and antimicrobial resistance of Prevotella spp. isolated from chronic lung disease airways.</title>
        <authorList>
            <person name="Webb K.A."/>
            <person name="Olagoke O.S."/>
            <person name="Baird T."/>
            <person name="Neill J."/>
            <person name="Pham A."/>
            <person name="Wells T.J."/>
            <person name="Ramsay K.A."/>
            <person name="Bell S.C."/>
            <person name="Sarovich D.S."/>
            <person name="Price E.P."/>
        </authorList>
    </citation>
    <scope>NUCLEOTIDE SEQUENCE [LARGE SCALE GENOMIC DNA]</scope>
    <source>
        <strain evidence="1 2">SCHI0027.S.6</strain>
    </source>
</reference>
<evidence type="ECO:0000313" key="2">
    <source>
        <dbReference type="Proteomes" id="UP000812077"/>
    </source>
</evidence>
<sequence>MDSKRLKYEFNQLGRTEKCEFISQHIELASSKAIAKYVKEYLFDVLKDIGDDEYIATYLRNKGYKVEINIK</sequence>
<comment type="caution">
    <text evidence="1">The sequence shown here is derived from an EMBL/GenBank/DDBJ whole genome shotgun (WGS) entry which is preliminary data.</text>
</comment>
<dbReference type="EMBL" id="JAHXCP010000023">
    <property type="protein sequence ID" value="MBW4755481.1"/>
    <property type="molecule type" value="Genomic_DNA"/>
</dbReference>
<name>A0ABS6YA00_9BACT</name>
<proteinExistence type="predicted"/>
<evidence type="ECO:0008006" key="3">
    <source>
        <dbReference type="Google" id="ProtNLM"/>
    </source>
</evidence>
<evidence type="ECO:0000313" key="1">
    <source>
        <dbReference type="EMBL" id="MBW4755481.1"/>
    </source>
</evidence>
<protein>
    <recommendedName>
        <fullName evidence="3">Mobilization protein</fullName>
    </recommendedName>
</protein>
<keyword evidence="2" id="KW-1185">Reference proteome</keyword>
<organism evidence="1 2">
    <name type="scientific">Prevotella melaninogenica</name>
    <dbReference type="NCBI Taxonomy" id="28132"/>
    <lineage>
        <taxon>Bacteria</taxon>
        <taxon>Pseudomonadati</taxon>
        <taxon>Bacteroidota</taxon>
        <taxon>Bacteroidia</taxon>
        <taxon>Bacteroidales</taxon>
        <taxon>Prevotellaceae</taxon>
        <taxon>Prevotella</taxon>
    </lineage>
</organism>
<dbReference type="Proteomes" id="UP000812077">
    <property type="component" value="Unassembled WGS sequence"/>
</dbReference>
<accession>A0ABS6YA00</accession>
<gene>
    <name evidence="1" type="ORF">KZO77_10665</name>
</gene>